<organism evidence="1 2">
    <name type="scientific">Bradyrhizobium canariense</name>
    <dbReference type="NCBI Taxonomy" id="255045"/>
    <lineage>
        <taxon>Bacteria</taxon>
        <taxon>Pseudomonadati</taxon>
        <taxon>Pseudomonadota</taxon>
        <taxon>Alphaproteobacteria</taxon>
        <taxon>Hyphomicrobiales</taxon>
        <taxon>Nitrobacteraceae</taxon>
        <taxon>Bradyrhizobium</taxon>
    </lineage>
</organism>
<sequence>MPDDKDAIGSDPSARIVRFPQSRVNPAGSSEPFRELGTSQLSKALGLPERQATGHWCSRCRGIWYGYLLEVTCPACGNRHG</sequence>
<evidence type="ECO:0000313" key="2">
    <source>
        <dbReference type="Proteomes" id="UP000193553"/>
    </source>
</evidence>
<dbReference type="AlphaFoldDB" id="A0A1X3GZ31"/>
<gene>
    <name evidence="1" type="ORF">BSZ18_30910</name>
</gene>
<dbReference type="EMBL" id="NAFI01000186">
    <property type="protein sequence ID" value="OSJ03723.1"/>
    <property type="molecule type" value="Genomic_DNA"/>
</dbReference>
<dbReference type="Proteomes" id="UP000193553">
    <property type="component" value="Unassembled WGS sequence"/>
</dbReference>
<proteinExistence type="predicted"/>
<comment type="caution">
    <text evidence="1">The sequence shown here is derived from an EMBL/GenBank/DDBJ whole genome shotgun (WGS) entry which is preliminary data.</text>
</comment>
<evidence type="ECO:0000313" key="1">
    <source>
        <dbReference type="EMBL" id="OSJ03723.1"/>
    </source>
</evidence>
<protein>
    <submittedName>
        <fullName evidence="1">Uncharacterized protein</fullName>
    </submittedName>
</protein>
<name>A0A1X3GZ31_9BRAD</name>
<reference evidence="1 2" key="1">
    <citation type="submission" date="2017-03" db="EMBL/GenBank/DDBJ databases">
        <title>Whole genome sequences of fourteen strains of Bradyrhizobium canariense and one strain of Bradyrhizobium japonicum isolated from Lupinus (Papilionoideae: Genisteae) species in Algeria.</title>
        <authorList>
            <person name="Crovadore J."/>
            <person name="Chekireb D."/>
            <person name="Brachmann A."/>
            <person name="Chablais R."/>
            <person name="Cochard B."/>
            <person name="Lefort F."/>
        </authorList>
    </citation>
    <scope>NUCLEOTIDE SEQUENCE [LARGE SCALE GENOMIC DNA]</scope>
    <source>
        <strain evidence="1 2">UBMA195</strain>
    </source>
</reference>
<accession>A0A1X3GZ31</accession>